<proteinExistence type="predicted"/>
<evidence type="ECO:0000313" key="1">
    <source>
        <dbReference type="EMBL" id="QNP39153.1"/>
    </source>
</evidence>
<organism evidence="1 2">
    <name type="scientific">Enterococcus faecalis</name>
    <name type="common">Streptococcus faecalis</name>
    <dbReference type="NCBI Taxonomy" id="1351"/>
    <lineage>
        <taxon>Bacteria</taxon>
        <taxon>Bacillati</taxon>
        <taxon>Bacillota</taxon>
        <taxon>Bacilli</taxon>
        <taxon>Lactobacillales</taxon>
        <taxon>Enterococcaceae</taxon>
        <taxon>Enterococcus</taxon>
    </lineage>
</organism>
<accession>A0A7H0FSY7</accession>
<protein>
    <submittedName>
        <fullName evidence="1">Uncharacterized protein</fullName>
    </submittedName>
</protein>
<name>A0A7H0FSY7_ENTFL</name>
<dbReference type="AlphaFoldDB" id="A0A7H0FSY7"/>
<sequence length="83" mass="8983">MERTKGDNTMLNKKLLENGVVNAVTIDELDAQFGGMSKRDCNLMKACCAGQAVTYAIHSLLNRLGGDSSDPAGCNDIVRKYCK</sequence>
<evidence type="ECO:0000313" key="2">
    <source>
        <dbReference type="Proteomes" id="UP000516122"/>
    </source>
</evidence>
<gene>
    <name evidence="1" type="ORF">H9Q64_07775</name>
</gene>
<dbReference type="Proteomes" id="UP000516122">
    <property type="component" value="Chromosome"/>
</dbReference>
<reference evidence="1 2" key="1">
    <citation type="submission" date="2020-08" db="EMBL/GenBank/DDBJ databases">
        <title>Enterococcus faecalis SF28073 genome assembly.</title>
        <authorList>
            <person name="Duerkop B.A."/>
            <person name="Johnson C.N."/>
        </authorList>
    </citation>
    <scope>NUCLEOTIDE SEQUENCE [LARGE SCALE GENOMIC DNA]</scope>
    <source>
        <strain evidence="1 2">SF28073</strain>
    </source>
</reference>
<dbReference type="EMBL" id="CP060804">
    <property type="protein sequence ID" value="QNP39153.1"/>
    <property type="molecule type" value="Genomic_DNA"/>
</dbReference>